<feature type="region of interest" description="Disordered" evidence="1">
    <location>
        <begin position="78"/>
        <end position="113"/>
    </location>
</feature>
<gene>
    <name evidence="2" type="ORF">Lokhon_01932</name>
</gene>
<reference evidence="2 3" key="1">
    <citation type="submission" date="2013-03" db="EMBL/GenBank/DDBJ databases">
        <authorList>
            <person name="Fiebig A."/>
            <person name="Goeker M."/>
            <person name="Klenk H.-P.P."/>
        </authorList>
    </citation>
    <scope>NUCLEOTIDE SEQUENCE [LARGE SCALE GENOMIC DNA]</scope>
    <source>
        <strain evidence="2 3">DSM 17492</strain>
    </source>
</reference>
<dbReference type="HOGENOM" id="CLU_2234455_0_0_5"/>
<dbReference type="eggNOG" id="ENOG5032ZKE">
    <property type="taxonomic scope" value="Bacteria"/>
</dbReference>
<sequence length="113" mass="12756">MKWSHVAKHWHAFVPNILTEWPDLDSDEVEATEGELGPFLDHLCDVTGMSREDARDEVSEWLEGTDPADAMMDETRDNERIIASAKSMHPGEDAYSDDSEFGDDDSKDGRNDN</sequence>
<protein>
    <submittedName>
        <fullName evidence="2">Uncharacterized protein</fullName>
    </submittedName>
</protein>
<name>A0A017HBV4_9RHOB</name>
<dbReference type="InterPro" id="IPR036629">
    <property type="entry name" value="YjbJ_sf"/>
</dbReference>
<dbReference type="PATRIC" id="fig|1122180.6.peg.1920"/>
<comment type="caution">
    <text evidence="2">The sequence shown here is derived from an EMBL/GenBank/DDBJ whole genome shotgun (WGS) entry which is preliminary data.</text>
</comment>
<organism evidence="2 3">
    <name type="scientific">Limimaricola hongkongensis DSM 17492</name>
    <dbReference type="NCBI Taxonomy" id="1122180"/>
    <lineage>
        <taxon>Bacteria</taxon>
        <taxon>Pseudomonadati</taxon>
        <taxon>Pseudomonadota</taxon>
        <taxon>Alphaproteobacteria</taxon>
        <taxon>Rhodobacterales</taxon>
        <taxon>Paracoccaceae</taxon>
        <taxon>Limimaricola</taxon>
    </lineage>
</organism>
<feature type="compositionally biased region" description="Acidic residues" evidence="1">
    <location>
        <begin position="94"/>
        <end position="106"/>
    </location>
</feature>
<dbReference type="AlphaFoldDB" id="A0A017HBV4"/>
<accession>A0A017HBV4</accession>
<dbReference type="RefSeq" id="WP_017928582.1">
    <property type="nucleotide sequence ID" value="NZ_KB822998.1"/>
</dbReference>
<dbReference type="Gene3D" id="1.10.1470.10">
    <property type="entry name" value="YjbJ"/>
    <property type="match status" value="1"/>
</dbReference>
<evidence type="ECO:0000256" key="1">
    <source>
        <dbReference type="SAM" id="MobiDB-lite"/>
    </source>
</evidence>
<dbReference type="STRING" id="1122180.Lokhon_01932"/>
<proteinExistence type="predicted"/>
<keyword evidence="3" id="KW-1185">Reference proteome</keyword>
<evidence type="ECO:0000313" key="2">
    <source>
        <dbReference type="EMBL" id="EYD71861.1"/>
    </source>
</evidence>
<evidence type="ECO:0000313" key="3">
    <source>
        <dbReference type="Proteomes" id="UP000025047"/>
    </source>
</evidence>
<dbReference type="EMBL" id="APGJ01000006">
    <property type="protein sequence ID" value="EYD71861.1"/>
    <property type="molecule type" value="Genomic_DNA"/>
</dbReference>
<dbReference type="OrthoDB" id="7651547at2"/>
<dbReference type="Proteomes" id="UP000025047">
    <property type="component" value="Unassembled WGS sequence"/>
</dbReference>